<evidence type="ECO:0000256" key="4">
    <source>
        <dbReference type="ARBA" id="ARBA00022729"/>
    </source>
</evidence>
<keyword evidence="2" id="KW-0490">MHC I</keyword>
<evidence type="ECO:0000259" key="11">
    <source>
        <dbReference type="Pfam" id="PF00129"/>
    </source>
</evidence>
<evidence type="ECO:0000256" key="10">
    <source>
        <dbReference type="SAM" id="MobiDB-lite"/>
    </source>
</evidence>
<keyword evidence="13" id="KW-1185">Reference proteome</keyword>
<evidence type="ECO:0000256" key="7">
    <source>
        <dbReference type="ARBA" id="ARBA00023136"/>
    </source>
</evidence>
<reference evidence="12" key="1">
    <citation type="submission" date="2025-08" db="UniProtKB">
        <authorList>
            <consortium name="Ensembl"/>
        </authorList>
    </citation>
    <scope>IDENTIFICATION</scope>
</reference>
<evidence type="ECO:0000256" key="2">
    <source>
        <dbReference type="ARBA" id="ARBA00022451"/>
    </source>
</evidence>
<dbReference type="PANTHER" id="PTHR16675">
    <property type="entry name" value="MHC CLASS I-RELATED"/>
    <property type="match status" value="1"/>
</dbReference>
<dbReference type="GO" id="GO:0002474">
    <property type="term" value="P:antigen processing and presentation of peptide antigen via MHC class I"/>
    <property type="evidence" value="ECO:0007669"/>
    <property type="project" value="UniProtKB-KW"/>
</dbReference>
<dbReference type="GO" id="GO:0042612">
    <property type="term" value="C:MHC class I protein complex"/>
    <property type="evidence" value="ECO:0007669"/>
    <property type="project" value="UniProtKB-KW"/>
</dbReference>
<organism evidence="12 13">
    <name type="scientific">Aquila chrysaetos chrysaetos</name>
    <dbReference type="NCBI Taxonomy" id="223781"/>
    <lineage>
        <taxon>Eukaryota</taxon>
        <taxon>Metazoa</taxon>
        <taxon>Chordata</taxon>
        <taxon>Craniata</taxon>
        <taxon>Vertebrata</taxon>
        <taxon>Euteleostomi</taxon>
        <taxon>Archelosauria</taxon>
        <taxon>Archosauria</taxon>
        <taxon>Dinosauria</taxon>
        <taxon>Saurischia</taxon>
        <taxon>Theropoda</taxon>
        <taxon>Coelurosauria</taxon>
        <taxon>Aves</taxon>
        <taxon>Neognathae</taxon>
        <taxon>Neoaves</taxon>
        <taxon>Telluraves</taxon>
        <taxon>Accipitrimorphae</taxon>
        <taxon>Accipitriformes</taxon>
        <taxon>Accipitridae</taxon>
        <taxon>Accipitrinae</taxon>
        <taxon>Aquila</taxon>
    </lineage>
</organism>
<dbReference type="InParanoid" id="A0A663FK54"/>
<keyword evidence="9" id="KW-0325">Glycoprotein</keyword>
<reference evidence="12" key="2">
    <citation type="submission" date="2025-09" db="UniProtKB">
        <authorList>
            <consortium name="Ensembl"/>
        </authorList>
    </citation>
    <scope>IDENTIFICATION</scope>
</reference>
<keyword evidence="8" id="KW-1015">Disulfide bond</keyword>
<name>A0A663FK54_AQUCH</name>
<feature type="region of interest" description="Disordered" evidence="10">
    <location>
        <begin position="168"/>
        <end position="275"/>
    </location>
</feature>
<evidence type="ECO:0000256" key="9">
    <source>
        <dbReference type="ARBA" id="ARBA00023180"/>
    </source>
</evidence>
<dbReference type="InterPro" id="IPR050208">
    <property type="entry name" value="MHC_class-I_related"/>
</dbReference>
<evidence type="ECO:0000313" key="12">
    <source>
        <dbReference type="Ensembl" id="ENSACCP00020024704.1"/>
    </source>
</evidence>
<dbReference type="Pfam" id="PF00129">
    <property type="entry name" value="MHC_I"/>
    <property type="match status" value="1"/>
</dbReference>
<dbReference type="InterPro" id="IPR011161">
    <property type="entry name" value="MHC_I-like_Ag-recog"/>
</dbReference>
<keyword evidence="5" id="KW-0391">Immunity</keyword>
<proteinExistence type="predicted"/>
<keyword evidence="7" id="KW-0472">Membrane</keyword>
<dbReference type="PANTHER" id="PTHR16675:SF242">
    <property type="entry name" value="MAJOR HISTOCOMPATIBILITY COMPLEX CLASS I-RELATED GENE PROTEIN"/>
    <property type="match status" value="1"/>
</dbReference>
<dbReference type="GO" id="GO:0009897">
    <property type="term" value="C:external side of plasma membrane"/>
    <property type="evidence" value="ECO:0007669"/>
    <property type="project" value="TreeGrafter"/>
</dbReference>
<dbReference type="GeneTree" id="ENSGT01120000271828"/>
<dbReference type="InterPro" id="IPR037055">
    <property type="entry name" value="MHC_I-like_Ag-recog_sf"/>
</dbReference>
<keyword evidence="4" id="KW-0732">Signal</keyword>
<dbReference type="GO" id="GO:0006955">
    <property type="term" value="P:immune response"/>
    <property type="evidence" value="ECO:0007669"/>
    <property type="project" value="TreeGrafter"/>
</dbReference>
<accession>A0A663FK54</accession>
<dbReference type="SUPFAM" id="SSF54452">
    <property type="entry name" value="MHC antigen-recognition domain"/>
    <property type="match status" value="1"/>
</dbReference>
<dbReference type="Ensembl" id="ENSACCT00020025813.1">
    <property type="protein sequence ID" value="ENSACCP00020024704.1"/>
    <property type="gene ID" value="ENSACCG00020016928.1"/>
</dbReference>
<evidence type="ECO:0000256" key="8">
    <source>
        <dbReference type="ARBA" id="ARBA00023157"/>
    </source>
</evidence>
<evidence type="ECO:0000256" key="3">
    <source>
        <dbReference type="ARBA" id="ARBA00022692"/>
    </source>
</evidence>
<gene>
    <name evidence="12" type="primary">LOC115338306</name>
</gene>
<feature type="domain" description="MHC class I-like antigen recognition-like" evidence="11">
    <location>
        <begin position="35"/>
        <end position="123"/>
    </location>
</feature>
<evidence type="ECO:0000256" key="5">
    <source>
        <dbReference type="ARBA" id="ARBA00022859"/>
    </source>
</evidence>
<dbReference type="GO" id="GO:0005615">
    <property type="term" value="C:extracellular space"/>
    <property type="evidence" value="ECO:0007669"/>
    <property type="project" value="TreeGrafter"/>
</dbReference>
<protein>
    <recommendedName>
        <fullName evidence="11">MHC class I-like antigen recognition-like domain-containing protein</fullName>
    </recommendedName>
</protein>
<keyword evidence="3" id="KW-0812">Transmembrane</keyword>
<dbReference type="Proteomes" id="UP000472275">
    <property type="component" value="Unassembled WGS sequence"/>
</dbReference>
<evidence type="ECO:0000256" key="6">
    <source>
        <dbReference type="ARBA" id="ARBA00022989"/>
    </source>
</evidence>
<dbReference type="Gene3D" id="3.30.500.10">
    <property type="entry name" value="MHC class I-like antigen recognition-like"/>
    <property type="match status" value="1"/>
</dbReference>
<evidence type="ECO:0000256" key="1">
    <source>
        <dbReference type="ARBA" id="ARBA00004479"/>
    </source>
</evidence>
<keyword evidence="6" id="KW-1133">Transmembrane helix</keyword>
<comment type="subcellular location">
    <subcellularLocation>
        <location evidence="1">Membrane</location>
        <topology evidence="1">Single-pass type I membrane protein</topology>
    </subcellularLocation>
</comment>
<dbReference type="InterPro" id="IPR011162">
    <property type="entry name" value="MHC_I/II-like_Ag-recog"/>
</dbReference>
<evidence type="ECO:0000313" key="13">
    <source>
        <dbReference type="Proteomes" id="UP000472275"/>
    </source>
</evidence>
<dbReference type="AlphaFoldDB" id="A0A663FK54"/>
<sequence length="316" mass="32968">MGPGRGLGLGLGPGLGPGLGLGLLLGVLVGAASGFHSLRYFFVAVSEPSPGVPQFMEVGYVDGNLIVRYDSETGRMVPRADWMADNLDQQYWDIETQKGRSHQQISHIGLNTLWDRYNQSKGECGALWGWGSMGQQSSFPLLLQDPAVPRAAAPCCAGPSLPGVTVRGLPATLSPSPRGSRLPCPSPTVLGIPWPGSRGGFWPPQPSASPHHTHSAQDPSPGVAATSQPLTIPTAVETPRTRGAPTASVPGPCPPHGAETPHPRTRRASPTPSHLLIIPSPSIWDPAQPRAVPGCRGAGCQPRHVLGAGGLCHGFT</sequence>